<organism evidence="6 7">
    <name type="scientific">Parasphingopyxis marina</name>
    <dbReference type="NCBI Taxonomy" id="2761622"/>
    <lineage>
        <taxon>Bacteria</taxon>
        <taxon>Pseudomonadati</taxon>
        <taxon>Pseudomonadota</taxon>
        <taxon>Alphaproteobacteria</taxon>
        <taxon>Sphingomonadales</taxon>
        <taxon>Sphingomonadaceae</taxon>
        <taxon>Parasphingopyxis</taxon>
    </lineage>
</organism>
<dbReference type="EC" id="5.2.1.8" evidence="4"/>
<dbReference type="PANTHER" id="PTHR45625:SF4">
    <property type="entry name" value="PEPTIDYLPROLYL ISOMERASE DOMAIN AND WD REPEAT-CONTAINING PROTEIN 1"/>
    <property type="match status" value="1"/>
</dbReference>
<keyword evidence="7" id="KW-1185">Reference proteome</keyword>
<dbReference type="Gene3D" id="2.40.100.10">
    <property type="entry name" value="Cyclophilin-like"/>
    <property type="match status" value="1"/>
</dbReference>
<protein>
    <recommendedName>
        <fullName evidence="4">Peptidyl-prolyl cis-trans isomerase</fullName>
        <shortName evidence="4">PPIase</shortName>
        <ecNumber evidence="4">5.2.1.8</ecNumber>
    </recommendedName>
</protein>
<feature type="signal peptide" evidence="4">
    <location>
        <begin position="1"/>
        <end position="20"/>
    </location>
</feature>
<accession>A0A842HW22</accession>
<feature type="domain" description="PPIase cyclophilin-type" evidence="5">
    <location>
        <begin position="63"/>
        <end position="216"/>
    </location>
</feature>
<dbReference type="Proteomes" id="UP000564378">
    <property type="component" value="Unassembled WGS sequence"/>
</dbReference>
<comment type="similarity">
    <text evidence="1 4">Belongs to the cyclophilin-type PPIase family.</text>
</comment>
<proteinExistence type="inferred from homology"/>
<dbReference type="CDD" id="cd00317">
    <property type="entry name" value="cyclophilin"/>
    <property type="match status" value="1"/>
</dbReference>
<comment type="caution">
    <text evidence="6">The sequence shown here is derived from an EMBL/GenBank/DDBJ whole genome shotgun (WGS) entry which is preliminary data.</text>
</comment>
<feature type="chain" id="PRO_5033108726" description="Peptidyl-prolyl cis-trans isomerase" evidence="4">
    <location>
        <begin position="21"/>
        <end position="240"/>
    </location>
</feature>
<sequence>MRLKFLLFILASMAFGAAAAAQDEDRPFAVEEVTDTAPVVVGTAATPAADPENTLLLDLSTGGRVAIRLRPDVAPHHVERIKTLTRQGFYNGLVFHRVIEGFMAQTGDPTGTGQGDSPLPDLEAEFNRLPHVRGTVSMARTTDPNSANSQFFIMFMPNLNLDQNYSVFGRVISGMQLVDAIPRGEPPANPARIIRASIQSDNVPPPTAAEIAAASRPAAQSGTAALEAALAAEGSGTAPQ</sequence>
<dbReference type="PROSITE" id="PS50072">
    <property type="entry name" value="CSA_PPIASE_2"/>
    <property type="match status" value="1"/>
</dbReference>
<evidence type="ECO:0000256" key="4">
    <source>
        <dbReference type="RuleBase" id="RU363019"/>
    </source>
</evidence>
<dbReference type="PRINTS" id="PR00153">
    <property type="entry name" value="CSAPPISMRASE"/>
</dbReference>
<dbReference type="InterPro" id="IPR029000">
    <property type="entry name" value="Cyclophilin-like_dom_sf"/>
</dbReference>
<evidence type="ECO:0000256" key="3">
    <source>
        <dbReference type="ARBA" id="ARBA00023235"/>
    </source>
</evidence>
<comment type="catalytic activity">
    <reaction evidence="4">
        <text>[protein]-peptidylproline (omega=180) = [protein]-peptidylproline (omega=0)</text>
        <dbReference type="Rhea" id="RHEA:16237"/>
        <dbReference type="Rhea" id="RHEA-COMP:10747"/>
        <dbReference type="Rhea" id="RHEA-COMP:10748"/>
        <dbReference type="ChEBI" id="CHEBI:83833"/>
        <dbReference type="ChEBI" id="CHEBI:83834"/>
        <dbReference type="EC" id="5.2.1.8"/>
    </reaction>
</comment>
<dbReference type="InterPro" id="IPR020892">
    <property type="entry name" value="Cyclophilin-type_PPIase_CS"/>
</dbReference>
<dbReference type="Pfam" id="PF00160">
    <property type="entry name" value="Pro_isomerase"/>
    <property type="match status" value="1"/>
</dbReference>
<dbReference type="GO" id="GO:0006457">
    <property type="term" value="P:protein folding"/>
    <property type="evidence" value="ECO:0007669"/>
    <property type="project" value="InterPro"/>
</dbReference>
<keyword evidence="2 4" id="KW-0697">Rotamase</keyword>
<dbReference type="AlphaFoldDB" id="A0A842HW22"/>
<keyword evidence="3 4" id="KW-0413">Isomerase</keyword>
<reference evidence="6 7" key="1">
    <citation type="submission" date="2020-08" db="EMBL/GenBank/DDBJ databases">
        <title>Draft genome sequence of Parasphingopyxis sp. GrpM-11.</title>
        <authorList>
            <person name="Oh J."/>
            <person name="Roh D.-H."/>
        </authorList>
    </citation>
    <scope>NUCLEOTIDE SEQUENCE [LARGE SCALE GENOMIC DNA]</scope>
    <source>
        <strain evidence="6 7">GrpM-11</strain>
    </source>
</reference>
<evidence type="ECO:0000259" key="5">
    <source>
        <dbReference type="PROSITE" id="PS50072"/>
    </source>
</evidence>
<dbReference type="InterPro" id="IPR044666">
    <property type="entry name" value="Cyclophilin_A-like"/>
</dbReference>
<gene>
    <name evidence="6" type="ORF">H6P80_11635</name>
</gene>
<name>A0A842HW22_9SPHN</name>
<dbReference type="EMBL" id="JACJVJ010000002">
    <property type="protein sequence ID" value="MBC2778268.1"/>
    <property type="molecule type" value="Genomic_DNA"/>
</dbReference>
<evidence type="ECO:0000256" key="1">
    <source>
        <dbReference type="ARBA" id="ARBA00007365"/>
    </source>
</evidence>
<dbReference type="PROSITE" id="PS00170">
    <property type="entry name" value="CSA_PPIASE_1"/>
    <property type="match status" value="1"/>
</dbReference>
<keyword evidence="4" id="KW-0732">Signal</keyword>
<dbReference type="SUPFAM" id="SSF50891">
    <property type="entry name" value="Cyclophilin-like"/>
    <property type="match status" value="1"/>
</dbReference>
<evidence type="ECO:0000313" key="7">
    <source>
        <dbReference type="Proteomes" id="UP000564378"/>
    </source>
</evidence>
<dbReference type="GO" id="GO:0003755">
    <property type="term" value="F:peptidyl-prolyl cis-trans isomerase activity"/>
    <property type="evidence" value="ECO:0007669"/>
    <property type="project" value="UniProtKB-UniRule"/>
</dbReference>
<comment type="function">
    <text evidence="4">PPIases accelerate the folding of proteins. It catalyzes the cis-trans isomerization of proline imidic peptide bonds in oligopeptides.</text>
</comment>
<evidence type="ECO:0000313" key="6">
    <source>
        <dbReference type="EMBL" id="MBC2778268.1"/>
    </source>
</evidence>
<dbReference type="InterPro" id="IPR002130">
    <property type="entry name" value="Cyclophilin-type_PPIase_dom"/>
</dbReference>
<dbReference type="PANTHER" id="PTHR45625">
    <property type="entry name" value="PEPTIDYL-PROLYL CIS-TRANS ISOMERASE-RELATED"/>
    <property type="match status" value="1"/>
</dbReference>
<evidence type="ECO:0000256" key="2">
    <source>
        <dbReference type="ARBA" id="ARBA00023110"/>
    </source>
</evidence>